<dbReference type="SUPFAM" id="SSF56349">
    <property type="entry name" value="DNA breaking-rejoining enzymes"/>
    <property type="match status" value="1"/>
</dbReference>
<gene>
    <name evidence="4" type="ORF">BC008_16500</name>
</gene>
<evidence type="ECO:0000313" key="4">
    <source>
        <dbReference type="EMBL" id="KST64240.1"/>
    </source>
</evidence>
<keyword evidence="1" id="KW-0233">DNA recombination</keyword>
<dbReference type="Gene3D" id="1.10.443.10">
    <property type="entry name" value="Intergrase catalytic core"/>
    <property type="match status" value="1"/>
</dbReference>
<feature type="coiled-coil region" evidence="2">
    <location>
        <begin position="430"/>
        <end position="471"/>
    </location>
</feature>
<dbReference type="CDD" id="cd14686">
    <property type="entry name" value="bZIP"/>
    <property type="match status" value="1"/>
</dbReference>
<feature type="domain" description="Tyr recombinase" evidence="3">
    <location>
        <begin position="251"/>
        <end position="427"/>
    </location>
</feature>
<dbReference type="EMBL" id="LMTZ01000125">
    <property type="protein sequence ID" value="KST64240.1"/>
    <property type="molecule type" value="Genomic_DNA"/>
</dbReference>
<evidence type="ECO:0000256" key="1">
    <source>
        <dbReference type="ARBA" id="ARBA00023172"/>
    </source>
</evidence>
<dbReference type="CDD" id="cd00796">
    <property type="entry name" value="INT_Rci_Hp1_C"/>
    <property type="match status" value="1"/>
</dbReference>
<dbReference type="InterPro" id="IPR011010">
    <property type="entry name" value="DNA_brk_join_enz"/>
</dbReference>
<dbReference type="GO" id="GO:0003677">
    <property type="term" value="F:DNA binding"/>
    <property type="evidence" value="ECO:0007669"/>
    <property type="project" value="InterPro"/>
</dbReference>
<proteinExistence type="predicted"/>
<dbReference type="RefSeq" id="WP_058184213.1">
    <property type="nucleotide sequence ID" value="NZ_LMTZ01000125.1"/>
</dbReference>
<evidence type="ECO:0000313" key="5">
    <source>
        <dbReference type="Proteomes" id="UP000053372"/>
    </source>
</evidence>
<dbReference type="GO" id="GO:0006310">
    <property type="term" value="P:DNA recombination"/>
    <property type="evidence" value="ECO:0007669"/>
    <property type="project" value="UniProtKB-KW"/>
</dbReference>
<dbReference type="GO" id="GO:0015074">
    <property type="term" value="P:DNA integration"/>
    <property type="evidence" value="ECO:0007669"/>
    <property type="project" value="InterPro"/>
</dbReference>
<dbReference type="PROSITE" id="PS51898">
    <property type="entry name" value="TYR_RECOMBINASE"/>
    <property type="match status" value="1"/>
</dbReference>
<keyword evidence="5" id="KW-1185">Reference proteome</keyword>
<dbReference type="InterPro" id="IPR013762">
    <property type="entry name" value="Integrase-like_cat_sf"/>
</dbReference>
<dbReference type="Proteomes" id="UP000053372">
    <property type="component" value="Unassembled WGS sequence"/>
</dbReference>
<dbReference type="AlphaFoldDB" id="A0A0V7ZI55"/>
<name>A0A0V7ZI55_9CYAN</name>
<sequence>MHNQGSDKYQQAFADMEPLPSTDGSFLGSCLQSQQQKEHMRAKVLEELEQVNLRLKSAKTKVTIRESNGSLQLRATLPIKPGDKDIKGTGRKQYNLSLNIPENLDGLKTAEEEAYELGKLIARKSFVWNDKYLGNEAIKKNLHTIGELLEKFEEEYFKTHKRTTKSEHTFFYYFSRTKRFTNPQDLATAENLISAIERIDKEWSRYNAARAISAFCTTFKIKIDLSDYSKKPESNSRNIPSDAEILAGFIKFTDYLQTRGKQVNQNVRDSWKLWRWAYGMLAVFGLRPRELFINPNIDWWLSDENADLTWKVDKHCKTGARQALPLHQKWIIDFDLRNPEYLEMLAIASKDKNNHAEITGLTQRISWWFRKIGLDFKPYDLRHAWAIRAHVLGVPIKAAADNLGHSVQVHTQTYQRWFSLDMRKLAINQALSKKSEIDEIKEENTKLKIENERLRLEVENLKIENQRSFKLEEIKLHKYTS</sequence>
<accession>A0A0V7ZI55</accession>
<evidence type="ECO:0000259" key="3">
    <source>
        <dbReference type="PROSITE" id="PS51898"/>
    </source>
</evidence>
<reference evidence="4 5" key="1">
    <citation type="journal article" date="2015" name="Genome Announc.">
        <title>Draft Genome of the Euendolithic (true boring) Cyanobacterium Mastigocoleus testarum strain BC008.</title>
        <authorList>
            <person name="Guida B.S."/>
            <person name="Garcia-Pichel F."/>
        </authorList>
    </citation>
    <scope>NUCLEOTIDE SEQUENCE [LARGE SCALE GENOMIC DNA]</scope>
    <source>
        <strain evidence="4 5">BC008</strain>
    </source>
</reference>
<comment type="caution">
    <text evidence="4">The sequence shown here is derived from an EMBL/GenBank/DDBJ whole genome shotgun (WGS) entry which is preliminary data.</text>
</comment>
<evidence type="ECO:0000256" key="2">
    <source>
        <dbReference type="SAM" id="Coils"/>
    </source>
</evidence>
<organism evidence="4 5">
    <name type="scientific">Mastigocoleus testarum BC008</name>
    <dbReference type="NCBI Taxonomy" id="371196"/>
    <lineage>
        <taxon>Bacteria</taxon>
        <taxon>Bacillati</taxon>
        <taxon>Cyanobacteriota</taxon>
        <taxon>Cyanophyceae</taxon>
        <taxon>Nostocales</taxon>
        <taxon>Hapalosiphonaceae</taxon>
        <taxon>Mastigocoleus</taxon>
    </lineage>
</organism>
<keyword evidence="2" id="KW-0175">Coiled coil</keyword>
<dbReference type="OrthoDB" id="421803at2"/>
<protein>
    <submittedName>
        <fullName evidence="4">Integrase</fullName>
    </submittedName>
</protein>
<dbReference type="InterPro" id="IPR002104">
    <property type="entry name" value="Integrase_catalytic"/>
</dbReference>